<dbReference type="STRING" id="679937.Bcop_2214"/>
<dbReference type="EMBL" id="CM001167">
    <property type="protein sequence ID" value="EGJ72377.1"/>
    <property type="molecule type" value="Genomic_DNA"/>
</dbReference>
<evidence type="ECO:0000259" key="1">
    <source>
        <dbReference type="PROSITE" id="PS51186"/>
    </source>
</evidence>
<dbReference type="Pfam" id="PF00583">
    <property type="entry name" value="Acetyltransf_1"/>
    <property type="match status" value="1"/>
</dbReference>
<dbReference type="eggNOG" id="COG0456">
    <property type="taxonomic scope" value="Bacteria"/>
</dbReference>
<evidence type="ECO:0000313" key="3">
    <source>
        <dbReference type="Proteomes" id="UP000018439"/>
    </source>
</evidence>
<dbReference type="AlphaFoldDB" id="F3ZUC9"/>
<feature type="domain" description="N-acetyltransferase" evidence="1">
    <location>
        <begin position="1"/>
        <end position="142"/>
    </location>
</feature>
<dbReference type="InterPro" id="IPR000182">
    <property type="entry name" value="GNAT_dom"/>
</dbReference>
<dbReference type="OrthoDB" id="273614at2"/>
<dbReference type="SUPFAM" id="SSF55729">
    <property type="entry name" value="Acyl-CoA N-acyltransferases (Nat)"/>
    <property type="match status" value="1"/>
</dbReference>
<accession>F3ZUC9</accession>
<keyword evidence="2" id="KW-0808">Transferase</keyword>
<evidence type="ECO:0000313" key="2">
    <source>
        <dbReference type="EMBL" id="EGJ72377.1"/>
    </source>
</evidence>
<keyword evidence="3" id="KW-1185">Reference proteome</keyword>
<dbReference type="CDD" id="cd04301">
    <property type="entry name" value="NAT_SF"/>
    <property type="match status" value="1"/>
</dbReference>
<reference evidence="2 3" key="1">
    <citation type="journal article" date="2011" name="Stand. Genomic Sci.">
        <title>Non-contiguous finished genome sequence of Bacteroides coprosuis type strain (PC139).</title>
        <authorList>
            <person name="Land M."/>
            <person name="Held B."/>
            <person name="Gronow S."/>
            <person name="Abt B."/>
            <person name="Lucas S."/>
            <person name="Del Rio T.G."/>
            <person name="Nolan M."/>
            <person name="Tice H."/>
            <person name="Cheng J.F."/>
            <person name="Pitluck S."/>
            <person name="Liolios K."/>
            <person name="Pagani I."/>
            <person name="Ivanova N."/>
            <person name="Mavromatis K."/>
            <person name="Mikhailova N."/>
            <person name="Pati A."/>
            <person name="Tapia R."/>
            <person name="Han C."/>
            <person name="Goodwin L."/>
            <person name="Chen A."/>
            <person name="Palaniappan K."/>
            <person name="Hauser L."/>
            <person name="Brambilla E.M."/>
            <person name="Rohde M."/>
            <person name="Goker M."/>
            <person name="Detter J.C."/>
            <person name="Woyke T."/>
            <person name="Bristow J."/>
            <person name="Eisen J.A."/>
            <person name="Markowitz V."/>
            <person name="Hugenholtz P."/>
            <person name="Kyrpides N.C."/>
            <person name="Klenk H.P."/>
            <person name="Lapidus A."/>
        </authorList>
    </citation>
    <scope>NUCLEOTIDE SEQUENCE</scope>
    <source>
        <strain evidence="2 3">DSM 18011</strain>
    </source>
</reference>
<dbReference type="PANTHER" id="PTHR47542:SF2">
    <property type="entry name" value="ACYL-COA N-ACYLTRANSFERASES (NAT) SUPERFAMILY PROTEIN"/>
    <property type="match status" value="1"/>
</dbReference>
<sequence length="142" mass="15940">MIITTAQTVDQKLIEAMQCLIPQLTELGEPISFDSLSSLVNDQESELILAINEENKIVGSLALVVFTIPTGKKAFIEDVIVDHSARGLGIGEKLIQKAIDLSKEKQVRRIELSSRPIRIPANKLYQKMGFKVRDTNFYRLEL</sequence>
<dbReference type="Gene3D" id="3.40.630.30">
    <property type="match status" value="1"/>
</dbReference>
<organism evidence="2 3">
    <name type="scientific">Bacteroides coprosuis DSM 18011</name>
    <dbReference type="NCBI Taxonomy" id="679937"/>
    <lineage>
        <taxon>Bacteria</taxon>
        <taxon>Pseudomonadati</taxon>
        <taxon>Bacteroidota</taxon>
        <taxon>Bacteroidia</taxon>
        <taxon>Bacteroidales</taxon>
        <taxon>Bacteroidaceae</taxon>
        <taxon>Bacteroides</taxon>
    </lineage>
</organism>
<dbReference type="PROSITE" id="PS51186">
    <property type="entry name" value="GNAT"/>
    <property type="match status" value="1"/>
</dbReference>
<proteinExistence type="predicted"/>
<dbReference type="PANTHER" id="PTHR47542">
    <property type="entry name" value="ACYL-COA N-ACYLTRANSFERASES (NAT) SUPERFAMILY PROTEIN"/>
    <property type="match status" value="1"/>
</dbReference>
<name>F3ZUC9_9BACE</name>
<dbReference type="InterPro" id="IPR016181">
    <property type="entry name" value="Acyl_CoA_acyltransferase"/>
</dbReference>
<dbReference type="Proteomes" id="UP000018439">
    <property type="component" value="Chromosome"/>
</dbReference>
<protein>
    <submittedName>
        <fullName evidence="2">GCN5-related N-acetyltransferase</fullName>
    </submittedName>
</protein>
<dbReference type="GO" id="GO:0016747">
    <property type="term" value="F:acyltransferase activity, transferring groups other than amino-acyl groups"/>
    <property type="evidence" value="ECO:0007669"/>
    <property type="project" value="InterPro"/>
</dbReference>
<gene>
    <name evidence="2" type="ORF">Bcop_2214</name>
</gene>
<dbReference type="HOGENOM" id="CLU_013985_34_3_10"/>